<feature type="signal peptide" evidence="1">
    <location>
        <begin position="1"/>
        <end position="25"/>
    </location>
</feature>
<name>A0ABS0L6P3_9BACT</name>
<sequence>MLSTTRLFRCLLLVTGALLPLATQAQSGSVGIGTTTPDASAALEVRSTTQGLLLPRLSLVQRDALGTGSVAAPVAGLVIYQTDNTPGLYAYDGAGWVRLGADNLGNHIATQNLNLGPNQLVGNDGSQGLRISASGDVGFGPGTPRGHLDVNGGGDAYLVDDPANGTEQSVYLPGQLLLAPYSGTSGTAYVQASVPTPNTDTNIALQFRTSNSGNLVDALLLNANGSGIFKGSVTATSLNLTSDARFKTQVRPLSGALAHVQLLRGVRYRWNALGVQHGGQPGDEQVGLLAQELEAVYPELVRTDEQGYKSVNYVQLTPVLLEAIKELKAENDTLKGQVTIYKAQTTLALERLAERLRVVEAGSEQAQR</sequence>
<organism evidence="3 4">
    <name type="scientific">Hymenobacter guriensis</name>
    <dbReference type="NCBI Taxonomy" id="2793065"/>
    <lineage>
        <taxon>Bacteria</taxon>
        <taxon>Pseudomonadati</taxon>
        <taxon>Bacteroidota</taxon>
        <taxon>Cytophagia</taxon>
        <taxon>Cytophagales</taxon>
        <taxon>Hymenobacteraceae</taxon>
        <taxon>Hymenobacter</taxon>
    </lineage>
</organism>
<proteinExistence type="predicted"/>
<dbReference type="Pfam" id="PF13884">
    <property type="entry name" value="Peptidase_S74"/>
    <property type="match status" value="1"/>
</dbReference>
<accession>A0ABS0L6P3</accession>
<dbReference type="Proteomes" id="UP000601099">
    <property type="component" value="Unassembled WGS sequence"/>
</dbReference>
<keyword evidence="4" id="KW-1185">Reference proteome</keyword>
<dbReference type="EMBL" id="JADWYK010000010">
    <property type="protein sequence ID" value="MBG8555032.1"/>
    <property type="molecule type" value="Genomic_DNA"/>
</dbReference>
<dbReference type="InterPro" id="IPR030392">
    <property type="entry name" value="S74_ICA"/>
</dbReference>
<feature type="chain" id="PRO_5045362432" evidence="1">
    <location>
        <begin position="26"/>
        <end position="368"/>
    </location>
</feature>
<evidence type="ECO:0000313" key="3">
    <source>
        <dbReference type="EMBL" id="MBG8555032.1"/>
    </source>
</evidence>
<evidence type="ECO:0000259" key="2">
    <source>
        <dbReference type="PROSITE" id="PS51688"/>
    </source>
</evidence>
<protein>
    <submittedName>
        <fullName evidence="3">Tail fiber domain-containing protein</fullName>
    </submittedName>
</protein>
<keyword evidence="1" id="KW-0732">Signal</keyword>
<gene>
    <name evidence="3" type="ORF">I5L79_15875</name>
</gene>
<evidence type="ECO:0000313" key="4">
    <source>
        <dbReference type="Proteomes" id="UP000601099"/>
    </source>
</evidence>
<comment type="caution">
    <text evidence="3">The sequence shown here is derived from an EMBL/GenBank/DDBJ whole genome shotgun (WGS) entry which is preliminary data.</text>
</comment>
<reference evidence="3 4" key="1">
    <citation type="submission" date="2020-11" db="EMBL/GenBank/DDBJ databases">
        <title>Hymenobacter sp.</title>
        <authorList>
            <person name="Kim M.K."/>
        </authorList>
    </citation>
    <scope>NUCLEOTIDE SEQUENCE [LARGE SCALE GENOMIC DNA]</scope>
    <source>
        <strain evidence="3 4">BT594</strain>
    </source>
</reference>
<feature type="domain" description="Peptidase S74" evidence="2">
    <location>
        <begin position="242"/>
        <end position="338"/>
    </location>
</feature>
<dbReference type="PROSITE" id="PS51688">
    <property type="entry name" value="ICA"/>
    <property type="match status" value="1"/>
</dbReference>
<evidence type="ECO:0000256" key="1">
    <source>
        <dbReference type="SAM" id="SignalP"/>
    </source>
</evidence>